<feature type="domain" description="Importin N-terminal" evidence="11">
    <location>
        <begin position="29"/>
        <end position="102"/>
    </location>
</feature>
<dbReference type="GO" id="GO:0005635">
    <property type="term" value="C:nuclear envelope"/>
    <property type="evidence" value="ECO:0007669"/>
    <property type="project" value="TreeGrafter"/>
</dbReference>
<keyword evidence="6" id="KW-0963">Cytoplasm</keyword>
<protein>
    <recommendedName>
        <fullName evidence="4">Exportin-2</fullName>
    </recommendedName>
    <alternativeName>
        <fullName evidence="10">Chromosome segregation 1-like protein</fullName>
    </alternativeName>
    <alternativeName>
        <fullName evidence="9">Importin-alpha re-exporter</fullName>
    </alternativeName>
</protein>
<dbReference type="InterPro" id="IPR011989">
    <property type="entry name" value="ARM-like"/>
</dbReference>
<comment type="subcellular location">
    <subcellularLocation>
        <location evidence="2">Cytoplasm</location>
    </subcellularLocation>
    <subcellularLocation>
        <location evidence="1">Nucleus</location>
    </subcellularLocation>
</comment>
<evidence type="ECO:0000256" key="8">
    <source>
        <dbReference type="ARBA" id="ARBA00023242"/>
    </source>
</evidence>
<gene>
    <name evidence="12" type="primary">LOC109099024</name>
</gene>
<dbReference type="Pfam" id="PF08506">
    <property type="entry name" value="Cse1"/>
    <property type="match status" value="2"/>
</dbReference>
<dbReference type="PANTHER" id="PTHR10997">
    <property type="entry name" value="IMPORTIN-7, 8, 11"/>
    <property type="match status" value="1"/>
</dbReference>
<dbReference type="GO" id="GO:0005049">
    <property type="term" value="F:nuclear export signal receptor activity"/>
    <property type="evidence" value="ECO:0007669"/>
    <property type="project" value="TreeGrafter"/>
</dbReference>
<dbReference type="Proteomes" id="UP000694427">
    <property type="component" value="Unplaced"/>
</dbReference>
<dbReference type="GO" id="GO:0006611">
    <property type="term" value="P:protein export from nucleus"/>
    <property type="evidence" value="ECO:0007669"/>
    <property type="project" value="TreeGrafter"/>
</dbReference>
<name>A0A8C1KMX4_CYPCA</name>
<evidence type="ECO:0000256" key="7">
    <source>
        <dbReference type="ARBA" id="ARBA00022927"/>
    </source>
</evidence>
<organism evidence="12 13">
    <name type="scientific">Cyprinus carpio</name>
    <name type="common">Common carp</name>
    <dbReference type="NCBI Taxonomy" id="7962"/>
    <lineage>
        <taxon>Eukaryota</taxon>
        <taxon>Metazoa</taxon>
        <taxon>Chordata</taxon>
        <taxon>Craniata</taxon>
        <taxon>Vertebrata</taxon>
        <taxon>Euteleostomi</taxon>
        <taxon>Actinopterygii</taxon>
        <taxon>Neopterygii</taxon>
        <taxon>Teleostei</taxon>
        <taxon>Ostariophysi</taxon>
        <taxon>Cypriniformes</taxon>
        <taxon>Cyprinidae</taxon>
        <taxon>Cyprininae</taxon>
        <taxon>Cyprinus</taxon>
    </lineage>
</organism>
<evidence type="ECO:0000256" key="4">
    <source>
        <dbReference type="ARBA" id="ARBA00018945"/>
    </source>
</evidence>
<proteinExistence type="inferred from homology"/>
<sequence>MELNDGNLQTLTEYLQKTLSPDPAVRRPAEKFLESVEGNQNYPILLLTLLEKSQDEVIRVCAAVTFKNYIKRNWRIVEDEPNKISDPDRTAIKANIVNLMLTSPEQIQKQLSDAISILGREDFPQKWPDLLTEMVNRFQSGDFHIINGVLRTAHSLFKRYRHEFKSNELWSEIKLVLDTFAQPLTELFKATIDLCQTHATDVNALKVLFSSLTLISKLFYSLNFQDLPEFFEDNMETWMTHFHNLLTLDNKLLQTELVSNAIQFLASVCERPHYKHLFEDQNVLTSICEKVIVPNMEFRSADEEAFEDNAEEYIIRDLEGSDIDTRRRAACDLVRGLCKFFEGPVTGIFSGYVSSMLTEYAKNPGVNWKHKDAAIYLVTSLASKAQTQKHGITQANELVNLCEFFVNHILVDLKSPSVNEFPVLKADAIKYVMTFRSQLPKEQLLEAVPLLVAHLQAESIVQHTYAAHALERLFTMRGANNATLITPAEMAPFTEQLLNNLFKALAIPGSSENEYMMKAIMRSFSLLQEAIVPYIPTLIGQLTHKLLLVSKNPSKPHFNHYLFESLCLSIRITCKANRDTVGSFEEALFPVFTEILQNDVQEFVPYVFQVMSLLLEIHTSSIPSSYMALFPHLLQPALWERTGNIPPLVRLLQAYLEKGATTIASTAADKIPGLLGVFQKLIASKANDHQGFYLLNSIVEHMPPDSITQYRKQIFILLFQRLQSSKTTKFVKSFMVFINLYCVKYGAIALQEIFDDIQPKMFGMVVEKIIIPEVQKVSGQVEKKICAVGITKILTECPAMMDTEYTKLWTPLLQALIGLFELPEDDSIPDDEHFIDIEDTPGYQTAFSQLAFAGKKEHDPIGDAVNNPKILLAQSLHKLSTACPGRVPSMLSTSLPAEALQFLQGYLQAATVQLV</sequence>
<keyword evidence="5" id="KW-0813">Transport</keyword>
<dbReference type="PANTHER" id="PTHR10997:SF8">
    <property type="entry name" value="EXPORTIN-2"/>
    <property type="match status" value="1"/>
</dbReference>
<evidence type="ECO:0000313" key="13">
    <source>
        <dbReference type="Proteomes" id="UP000694427"/>
    </source>
</evidence>
<dbReference type="GO" id="GO:0005829">
    <property type="term" value="C:cytosol"/>
    <property type="evidence" value="ECO:0007669"/>
    <property type="project" value="TreeGrafter"/>
</dbReference>
<reference evidence="12" key="1">
    <citation type="submission" date="2025-08" db="UniProtKB">
        <authorList>
            <consortium name="Ensembl"/>
        </authorList>
    </citation>
    <scope>IDENTIFICATION</scope>
</reference>
<dbReference type="GO" id="GO:0031267">
    <property type="term" value="F:small GTPase binding"/>
    <property type="evidence" value="ECO:0007669"/>
    <property type="project" value="InterPro"/>
</dbReference>
<dbReference type="InterPro" id="IPR013713">
    <property type="entry name" value="XPO2_central"/>
</dbReference>
<keyword evidence="13" id="KW-1185">Reference proteome</keyword>
<dbReference type="Pfam" id="PF03810">
    <property type="entry name" value="IBN_N"/>
    <property type="match status" value="1"/>
</dbReference>
<dbReference type="GO" id="GO:0006606">
    <property type="term" value="P:protein import into nucleus"/>
    <property type="evidence" value="ECO:0007669"/>
    <property type="project" value="TreeGrafter"/>
</dbReference>
<evidence type="ECO:0000256" key="1">
    <source>
        <dbReference type="ARBA" id="ARBA00004123"/>
    </source>
</evidence>
<evidence type="ECO:0000256" key="5">
    <source>
        <dbReference type="ARBA" id="ARBA00022448"/>
    </source>
</evidence>
<evidence type="ECO:0000256" key="3">
    <source>
        <dbReference type="ARBA" id="ARBA00008669"/>
    </source>
</evidence>
<evidence type="ECO:0000256" key="9">
    <source>
        <dbReference type="ARBA" id="ARBA00030693"/>
    </source>
</evidence>
<evidence type="ECO:0000313" key="12">
    <source>
        <dbReference type="Ensembl" id="ENSCCRP00010047748.1"/>
    </source>
</evidence>
<dbReference type="InterPro" id="IPR016024">
    <property type="entry name" value="ARM-type_fold"/>
</dbReference>
<evidence type="ECO:0000256" key="10">
    <source>
        <dbReference type="ARBA" id="ARBA00032265"/>
    </source>
</evidence>
<dbReference type="InterPro" id="IPR005043">
    <property type="entry name" value="XPO2_C"/>
</dbReference>
<dbReference type="PROSITE" id="PS50166">
    <property type="entry name" value="IMPORTIN_B_NT"/>
    <property type="match status" value="1"/>
</dbReference>
<dbReference type="SMART" id="SM00913">
    <property type="entry name" value="IBN_N"/>
    <property type="match status" value="1"/>
</dbReference>
<keyword evidence="7" id="KW-0653">Protein transport</keyword>
<dbReference type="AlphaFoldDB" id="A0A8C1KMX4"/>
<keyword evidence="8" id="KW-0539">Nucleus</keyword>
<evidence type="ECO:0000256" key="2">
    <source>
        <dbReference type="ARBA" id="ARBA00004496"/>
    </source>
</evidence>
<dbReference type="Pfam" id="PF03378">
    <property type="entry name" value="CAS_CSE1"/>
    <property type="match status" value="1"/>
</dbReference>
<evidence type="ECO:0000256" key="6">
    <source>
        <dbReference type="ARBA" id="ARBA00022490"/>
    </source>
</evidence>
<accession>A0A8C1KMX4</accession>
<dbReference type="Gene3D" id="1.25.10.10">
    <property type="entry name" value="Leucine-rich Repeat Variant"/>
    <property type="match status" value="2"/>
</dbReference>
<dbReference type="Ensembl" id="ENSCCRT00010052346.1">
    <property type="protein sequence ID" value="ENSCCRP00010047748.1"/>
    <property type="gene ID" value="ENSCCRG00010020152.1"/>
</dbReference>
<dbReference type="SUPFAM" id="SSF48371">
    <property type="entry name" value="ARM repeat"/>
    <property type="match status" value="1"/>
</dbReference>
<reference evidence="12" key="2">
    <citation type="submission" date="2025-09" db="UniProtKB">
        <authorList>
            <consortium name="Ensembl"/>
        </authorList>
    </citation>
    <scope>IDENTIFICATION</scope>
</reference>
<comment type="similarity">
    <text evidence="3">Belongs to the XPO2/CSE1 family.</text>
</comment>
<dbReference type="InterPro" id="IPR001494">
    <property type="entry name" value="Importin-beta_N"/>
</dbReference>
<evidence type="ECO:0000259" key="11">
    <source>
        <dbReference type="PROSITE" id="PS50166"/>
    </source>
</evidence>